<dbReference type="GO" id="GO:0033065">
    <property type="term" value="C:Rad51C-XRCC3 complex"/>
    <property type="evidence" value="ECO:0007669"/>
    <property type="project" value="TreeGrafter"/>
</dbReference>
<dbReference type="InterPro" id="IPR027417">
    <property type="entry name" value="P-loop_NTPase"/>
</dbReference>
<dbReference type="InterPro" id="IPR052093">
    <property type="entry name" value="HR_Repair_Mediator"/>
</dbReference>
<evidence type="ECO:0000256" key="1">
    <source>
        <dbReference type="ARBA" id="ARBA00004123"/>
    </source>
</evidence>
<dbReference type="Proteomes" id="UP000182658">
    <property type="component" value="Unassembled WGS sequence"/>
</dbReference>
<dbReference type="Gene3D" id="3.40.50.300">
    <property type="entry name" value="P-loop containing nucleotide triphosphate hydrolases"/>
    <property type="match status" value="1"/>
</dbReference>
<reference evidence="9 10" key="1">
    <citation type="submission" date="2016-10" db="EMBL/GenBank/DDBJ databases">
        <title>Draft genome sequence of Coniochaeta ligniaria NRRL30616, a lignocellulolytic fungus for bioabatement of inhibitors in plant biomass hydrolysates.</title>
        <authorList>
            <consortium name="DOE Joint Genome Institute"/>
            <person name="Jimenez D.J."/>
            <person name="Hector R.E."/>
            <person name="Riley R."/>
            <person name="Sun H."/>
            <person name="Grigoriev I.V."/>
            <person name="Van Elsas J.D."/>
            <person name="Nichols N.N."/>
        </authorList>
    </citation>
    <scope>NUCLEOTIDE SEQUENCE [LARGE SCALE GENOMIC DNA]</scope>
    <source>
        <strain evidence="9 10">NRRL 30616</strain>
    </source>
</reference>
<dbReference type="CDD" id="cd01393">
    <property type="entry name" value="RecA-like"/>
    <property type="match status" value="1"/>
</dbReference>
<keyword evidence="3" id="KW-0227">DNA damage</keyword>
<dbReference type="EMBL" id="KV875095">
    <property type="protein sequence ID" value="OIW32197.1"/>
    <property type="molecule type" value="Genomic_DNA"/>
</dbReference>
<keyword evidence="2" id="KW-0547">Nucleotide-binding</keyword>
<dbReference type="GO" id="GO:0007131">
    <property type="term" value="P:reciprocal meiotic recombination"/>
    <property type="evidence" value="ECO:0007669"/>
    <property type="project" value="TreeGrafter"/>
</dbReference>
<comment type="subcellular location">
    <subcellularLocation>
        <location evidence="1">Nucleus</location>
    </subcellularLocation>
</comment>
<evidence type="ECO:0000313" key="10">
    <source>
        <dbReference type="Proteomes" id="UP000182658"/>
    </source>
</evidence>
<gene>
    <name evidence="9" type="ORF">CONLIGDRAFT_652973</name>
</gene>
<evidence type="ECO:0000256" key="7">
    <source>
        <dbReference type="SAM" id="MobiDB-lite"/>
    </source>
</evidence>
<evidence type="ECO:0000256" key="3">
    <source>
        <dbReference type="ARBA" id="ARBA00022763"/>
    </source>
</evidence>
<keyword evidence="10" id="KW-1185">Reference proteome</keyword>
<dbReference type="GO" id="GO:0033063">
    <property type="term" value="C:Rad51B-Rad51C-Rad51D-XRCC2 complex"/>
    <property type="evidence" value="ECO:0007669"/>
    <property type="project" value="TreeGrafter"/>
</dbReference>
<evidence type="ECO:0000259" key="8">
    <source>
        <dbReference type="PROSITE" id="PS50162"/>
    </source>
</evidence>
<dbReference type="GO" id="GO:0140664">
    <property type="term" value="F:ATP-dependent DNA damage sensor activity"/>
    <property type="evidence" value="ECO:0007669"/>
    <property type="project" value="InterPro"/>
</dbReference>
<keyword evidence="6" id="KW-0539">Nucleus</keyword>
<keyword evidence="9" id="KW-0378">Hydrolase</keyword>
<dbReference type="InParanoid" id="A0A1J7IY33"/>
<dbReference type="STRING" id="1408157.A0A1J7IY33"/>
<evidence type="ECO:0000256" key="5">
    <source>
        <dbReference type="ARBA" id="ARBA00023204"/>
    </source>
</evidence>
<organism evidence="9 10">
    <name type="scientific">Coniochaeta ligniaria NRRL 30616</name>
    <dbReference type="NCBI Taxonomy" id="1408157"/>
    <lineage>
        <taxon>Eukaryota</taxon>
        <taxon>Fungi</taxon>
        <taxon>Dikarya</taxon>
        <taxon>Ascomycota</taxon>
        <taxon>Pezizomycotina</taxon>
        <taxon>Sordariomycetes</taxon>
        <taxon>Sordariomycetidae</taxon>
        <taxon>Coniochaetales</taxon>
        <taxon>Coniochaetaceae</taxon>
        <taxon>Coniochaeta</taxon>
    </lineage>
</organism>
<keyword evidence="4" id="KW-0067">ATP-binding</keyword>
<dbReference type="GO" id="GO:0005657">
    <property type="term" value="C:replication fork"/>
    <property type="evidence" value="ECO:0007669"/>
    <property type="project" value="TreeGrafter"/>
</dbReference>
<dbReference type="GO" id="GO:0005524">
    <property type="term" value="F:ATP binding"/>
    <property type="evidence" value="ECO:0007669"/>
    <property type="project" value="UniProtKB-KW"/>
</dbReference>
<dbReference type="GO" id="GO:0000400">
    <property type="term" value="F:four-way junction DNA binding"/>
    <property type="evidence" value="ECO:0007669"/>
    <property type="project" value="TreeGrafter"/>
</dbReference>
<keyword evidence="5" id="KW-0234">DNA repair</keyword>
<sequence>MNYHTIHGHDVSSFDLPSTHRLPTISAAQALECLESDTSKYLSTGLGGLDRLLSGPSSDAGAEKSTSVGGIRKGQVTEIWGPSGSGKTSLGALNEGDRVVWVDCLYPVCSRRLSAVIAGKSEALEEPKSDSIDSVIQCTCPSLPHFIALLCRPTESSVPPGTSLIVIDSLSALLNHSFPRVPDQKAGNSASRGPNSSARRLQVLQHIISALQKLAATRDLAIVVLTQCASKMQAERGASLVPAINASVWDQGIPTRLVLYRDWVMHEGKPLGLHFAGIQKVNGKNDNAAIRDIVAFRVESTGLIVASIDSSESARIQSHGTVLKRKLQDTDFEVGDSDDEDYGWAEDPNGDSMPPNPSQWQGSEDLIVGVHRQNGEDSDDEREHHHPDDEIPASSDEDEPFTQQVVGDDAQPPQV</sequence>
<dbReference type="SUPFAM" id="SSF52540">
    <property type="entry name" value="P-loop containing nucleoside triphosphate hydrolases"/>
    <property type="match status" value="1"/>
</dbReference>
<dbReference type="GO" id="GO:0000707">
    <property type="term" value="P:meiotic DNA recombinase assembly"/>
    <property type="evidence" value="ECO:0007669"/>
    <property type="project" value="TreeGrafter"/>
</dbReference>
<dbReference type="PANTHER" id="PTHR46239:SF1">
    <property type="entry name" value="DNA REPAIR PROTEIN RAD51 HOMOLOG 3"/>
    <property type="match status" value="1"/>
</dbReference>
<protein>
    <submittedName>
        <fullName evidence="9">p-loop containing nucleoside triphosphate hydrolase protein</fullName>
    </submittedName>
</protein>
<dbReference type="OrthoDB" id="5957327at2759"/>
<dbReference type="PROSITE" id="PS50162">
    <property type="entry name" value="RECA_2"/>
    <property type="match status" value="1"/>
</dbReference>
<name>A0A1J7IY33_9PEZI</name>
<proteinExistence type="predicted"/>
<evidence type="ECO:0000313" key="9">
    <source>
        <dbReference type="EMBL" id="OIW32197.1"/>
    </source>
</evidence>
<accession>A0A1J7IY33</accession>
<feature type="compositionally biased region" description="Acidic residues" evidence="7">
    <location>
        <begin position="330"/>
        <end position="344"/>
    </location>
</feature>
<evidence type="ECO:0000256" key="6">
    <source>
        <dbReference type="ARBA" id="ARBA00023242"/>
    </source>
</evidence>
<evidence type="ECO:0000256" key="2">
    <source>
        <dbReference type="ARBA" id="ARBA00022741"/>
    </source>
</evidence>
<dbReference type="GO" id="GO:0008821">
    <property type="term" value="F:crossover junction DNA endonuclease activity"/>
    <property type="evidence" value="ECO:0007669"/>
    <property type="project" value="TreeGrafter"/>
</dbReference>
<dbReference type="InterPro" id="IPR020588">
    <property type="entry name" value="RecA_ATP-bd"/>
</dbReference>
<feature type="domain" description="RecA family profile 1" evidence="8">
    <location>
        <begin position="38"/>
        <end position="228"/>
    </location>
</feature>
<dbReference type="AlphaFoldDB" id="A0A1J7IY33"/>
<dbReference type="PANTHER" id="PTHR46239">
    <property type="entry name" value="DNA REPAIR PROTEIN RAD51 HOMOLOG 3 RAD51C"/>
    <property type="match status" value="1"/>
</dbReference>
<feature type="region of interest" description="Disordered" evidence="7">
    <location>
        <begin position="330"/>
        <end position="415"/>
    </location>
</feature>
<evidence type="ECO:0000256" key="4">
    <source>
        <dbReference type="ARBA" id="ARBA00022840"/>
    </source>
</evidence>